<protein>
    <submittedName>
        <fullName evidence="1">Uncharacterized protein</fullName>
    </submittedName>
</protein>
<evidence type="ECO:0000313" key="2">
    <source>
        <dbReference type="Proteomes" id="UP000193710"/>
    </source>
</evidence>
<reference evidence="1 2" key="1">
    <citation type="submission" date="2016-01" db="EMBL/GenBank/DDBJ databases">
        <title>The new phylogeny of the genus Mycobacterium.</title>
        <authorList>
            <person name="Tarcisio F."/>
            <person name="Conor M."/>
            <person name="Antonella G."/>
            <person name="Elisabetta G."/>
            <person name="Giulia F.S."/>
            <person name="Sara T."/>
            <person name="Anna F."/>
            <person name="Clotilde B."/>
            <person name="Roberto B."/>
            <person name="Veronica D.S."/>
            <person name="Fabio R."/>
            <person name="Monica P."/>
            <person name="Olivier J."/>
            <person name="Enrico T."/>
            <person name="Nicola S."/>
        </authorList>
    </citation>
    <scope>NUCLEOTIDE SEQUENCE [LARGE SCALE GENOMIC DNA]</scope>
    <source>
        <strain evidence="1 2">DSM 44626</strain>
    </source>
</reference>
<accession>A0ABX3W8V0</accession>
<sequence length="83" mass="8569">MPRTSFWAEPDTVSFPFLSGLKVSPLSGTFAKLVVVGADAAVVTGGGAWWLSRLGTAVMIAAPTPKTPVILATNTASLTPVRL</sequence>
<organism evidence="1 2">
    <name type="scientific">Mycobacterium triplex</name>
    <dbReference type="NCBI Taxonomy" id="47839"/>
    <lineage>
        <taxon>Bacteria</taxon>
        <taxon>Bacillati</taxon>
        <taxon>Actinomycetota</taxon>
        <taxon>Actinomycetes</taxon>
        <taxon>Mycobacteriales</taxon>
        <taxon>Mycobacteriaceae</taxon>
        <taxon>Mycobacterium</taxon>
        <taxon>Mycobacterium simiae complex</taxon>
    </lineage>
</organism>
<comment type="caution">
    <text evidence="1">The sequence shown here is derived from an EMBL/GenBank/DDBJ whole genome shotgun (WGS) entry which is preliminary data.</text>
</comment>
<evidence type="ECO:0000313" key="1">
    <source>
        <dbReference type="EMBL" id="ORX07112.1"/>
    </source>
</evidence>
<proteinExistence type="predicted"/>
<name>A0ABX3W8V0_9MYCO</name>
<gene>
    <name evidence="1" type="ORF">AWC29_07315</name>
</gene>
<keyword evidence="2" id="KW-1185">Reference proteome</keyword>
<dbReference type="EMBL" id="LQPY01000008">
    <property type="protein sequence ID" value="ORX07112.1"/>
    <property type="molecule type" value="Genomic_DNA"/>
</dbReference>
<dbReference type="Proteomes" id="UP000193710">
    <property type="component" value="Unassembled WGS sequence"/>
</dbReference>